<dbReference type="EC" id="2.7.1.39" evidence="3 13"/>
<name>A0ABT9XIE9_9BACL</name>
<organism evidence="16 17">
    <name type="scientific">Alicyclobacillus cycloheptanicus</name>
    <dbReference type="NCBI Taxonomy" id="1457"/>
    <lineage>
        <taxon>Bacteria</taxon>
        <taxon>Bacillati</taxon>
        <taxon>Bacillota</taxon>
        <taxon>Bacilli</taxon>
        <taxon>Bacillales</taxon>
        <taxon>Alicyclobacillaceae</taxon>
        <taxon>Alicyclobacillus</taxon>
    </lineage>
</organism>
<evidence type="ECO:0000259" key="14">
    <source>
        <dbReference type="Pfam" id="PF00288"/>
    </source>
</evidence>
<keyword evidence="9 13" id="KW-0418">Kinase</keyword>
<comment type="caution">
    <text evidence="16">The sequence shown here is derived from an EMBL/GenBank/DDBJ whole genome shotgun (WGS) entry which is preliminary data.</text>
</comment>
<evidence type="ECO:0000256" key="7">
    <source>
        <dbReference type="ARBA" id="ARBA00022697"/>
    </source>
</evidence>
<evidence type="ECO:0000256" key="13">
    <source>
        <dbReference type="HAMAP-Rule" id="MF_00384"/>
    </source>
</evidence>
<dbReference type="SUPFAM" id="SSF54211">
    <property type="entry name" value="Ribosomal protein S5 domain 2-like"/>
    <property type="match status" value="1"/>
</dbReference>
<dbReference type="Pfam" id="PF00288">
    <property type="entry name" value="GHMP_kinases_N"/>
    <property type="match status" value="1"/>
</dbReference>
<dbReference type="InterPro" id="IPR006203">
    <property type="entry name" value="GHMP_knse_ATP-bd_CS"/>
</dbReference>
<evidence type="ECO:0000256" key="10">
    <source>
        <dbReference type="ARBA" id="ARBA00022840"/>
    </source>
</evidence>
<keyword evidence="10 13" id="KW-0067">ATP-binding</keyword>
<evidence type="ECO:0000259" key="15">
    <source>
        <dbReference type="Pfam" id="PF08544"/>
    </source>
</evidence>
<evidence type="ECO:0000256" key="5">
    <source>
        <dbReference type="ARBA" id="ARBA00022605"/>
    </source>
</evidence>
<keyword evidence="13" id="KW-0963">Cytoplasm</keyword>
<evidence type="ECO:0000256" key="3">
    <source>
        <dbReference type="ARBA" id="ARBA00012078"/>
    </source>
</evidence>
<comment type="subcellular location">
    <subcellularLocation>
        <location evidence="13">Cytoplasm</location>
    </subcellularLocation>
</comment>
<evidence type="ECO:0000313" key="17">
    <source>
        <dbReference type="Proteomes" id="UP001232973"/>
    </source>
</evidence>
<gene>
    <name evidence="13" type="primary">thrB</name>
    <name evidence="16" type="ORF">J2S03_001950</name>
</gene>
<evidence type="ECO:0000256" key="8">
    <source>
        <dbReference type="ARBA" id="ARBA00022741"/>
    </source>
</evidence>
<keyword evidence="7 13" id="KW-0791">Threonine biosynthesis</keyword>
<comment type="function">
    <text evidence="12 13">Catalyzes the ATP-dependent phosphorylation of L-homoserine to L-homoserine phosphate.</text>
</comment>
<dbReference type="NCBIfam" id="TIGR00191">
    <property type="entry name" value="thrB"/>
    <property type="match status" value="1"/>
</dbReference>
<keyword evidence="17" id="KW-1185">Reference proteome</keyword>
<dbReference type="InterPro" id="IPR014721">
    <property type="entry name" value="Ribsml_uS5_D2-typ_fold_subgr"/>
</dbReference>
<reference evidence="16 17" key="1">
    <citation type="submission" date="2023-07" db="EMBL/GenBank/DDBJ databases">
        <title>Genomic Encyclopedia of Type Strains, Phase IV (KMG-IV): sequencing the most valuable type-strain genomes for metagenomic binning, comparative biology and taxonomic classification.</title>
        <authorList>
            <person name="Goeker M."/>
        </authorList>
    </citation>
    <scope>NUCLEOTIDE SEQUENCE [LARGE SCALE GENOMIC DNA]</scope>
    <source>
        <strain evidence="16 17">DSM 4006</strain>
    </source>
</reference>
<dbReference type="PIRSF" id="PIRSF000676">
    <property type="entry name" value="Homoser_kin"/>
    <property type="match status" value="1"/>
</dbReference>
<dbReference type="Gene3D" id="3.30.70.890">
    <property type="entry name" value="GHMP kinase, C-terminal domain"/>
    <property type="match status" value="1"/>
</dbReference>
<evidence type="ECO:0000256" key="11">
    <source>
        <dbReference type="ARBA" id="ARBA00049375"/>
    </source>
</evidence>
<dbReference type="NCBIfam" id="NF002288">
    <property type="entry name" value="PRK01212.1-4"/>
    <property type="match status" value="1"/>
</dbReference>
<dbReference type="InterPro" id="IPR013750">
    <property type="entry name" value="GHMP_kinase_C_dom"/>
</dbReference>
<protein>
    <recommendedName>
        <fullName evidence="4 13">Homoserine kinase</fullName>
        <shortName evidence="13">HK</shortName>
        <shortName evidence="13">HSK</shortName>
        <ecNumber evidence="3 13">2.7.1.39</ecNumber>
    </recommendedName>
</protein>
<keyword evidence="5 13" id="KW-0028">Amino-acid biosynthesis</keyword>
<dbReference type="InterPro" id="IPR000870">
    <property type="entry name" value="Homoserine_kinase"/>
</dbReference>
<feature type="binding site" evidence="13">
    <location>
        <begin position="88"/>
        <end position="98"/>
    </location>
    <ligand>
        <name>ATP</name>
        <dbReference type="ChEBI" id="CHEBI:30616"/>
    </ligand>
</feature>
<evidence type="ECO:0000256" key="4">
    <source>
        <dbReference type="ARBA" id="ARBA00017858"/>
    </source>
</evidence>
<dbReference type="InterPro" id="IPR006204">
    <property type="entry name" value="GHMP_kinase_N_dom"/>
</dbReference>
<dbReference type="Proteomes" id="UP001232973">
    <property type="component" value="Unassembled WGS sequence"/>
</dbReference>
<proteinExistence type="inferred from homology"/>
<keyword evidence="8 13" id="KW-0547">Nucleotide-binding</keyword>
<feature type="domain" description="GHMP kinase N-terminal" evidence="14">
    <location>
        <begin position="57"/>
        <end position="145"/>
    </location>
</feature>
<dbReference type="InterPro" id="IPR020568">
    <property type="entry name" value="Ribosomal_Su5_D2-typ_SF"/>
</dbReference>
<evidence type="ECO:0000256" key="9">
    <source>
        <dbReference type="ARBA" id="ARBA00022777"/>
    </source>
</evidence>
<dbReference type="InterPro" id="IPR036554">
    <property type="entry name" value="GHMP_kinase_C_sf"/>
</dbReference>
<comment type="similarity">
    <text evidence="2 13">Belongs to the GHMP kinase family. Homoserine kinase subfamily.</text>
</comment>
<dbReference type="PANTHER" id="PTHR20861">
    <property type="entry name" value="HOMOSERINE/4-DIPHOSPHOCYTIDYL-2-C-METHYL-D-ERYTHRITOL KINASE"/>
    <property type="match status" value="1"/>
</dbReference>
<dbReference type="HAMAP" id="MF_00384">
    <property type="entry name" value="Homoser_kinase"/>
    <property type="match status" value="1"/>
</dbReference>
<accession>A0ABT9XIE9</accession>
<dbReference type="EMBL" id="JAUSTP010000014">
    <property type="protein sequence ID" value="MDQ0190087.1"/>
    <property type="molecule type" value="Genomic_DNA"/>
</dbReference>
<evidence type="ECO:0000256" key="1">
    <source>
        <dbReference type="ARBA" id="ARBA00005015"/>
    </source>
</evidence>
<evidence type="ECO:0000256" key="6">
    <source>
        <dbReference type="ARBA" id="ARBA00022679"/>
    </source>
</evidence>
<dbReference type="PROSITE" id="PS00627">
    <property type="entry name" value="GHMP_KINASES_ATP"/>
    <property type="match status" value="1"/>
</dbReference>
<sequence>MKFSVHVPATSANLGPGFDCMGIAIELFNEMRVETGHPFSVEITGESANLLPANEENAVVKTMRVLFERAGCADMDHEWRLSLQNNIPVASGLGSSASAIVGGLLLANALVEHAGRTPLTSRQLLDIAVELEGHPDNVAPALLGGASLSYMDEHGTHTFSVPVPADLCFVVAVPYFTLHTEKSRTVVPETVSRADAVFNIAQASRLTLALSTGNLDFLRGGFADRLHEPYRKSLVPGYEDVRHAAIRGGALTLTLSGAGPSLLAWCQDEGAAWQAADLMTLAWREHGVPCRAEVYRPYCRETVVHILSD</sequence>
<dbReference type="Gene3D" id="3.30.230.10">
    <property type="match status" value="1"/>
</dbReference>
<evidence type="ECO:0000313" key="16">
    <source>
        <dbReference type="EMBL" id="MDQ0190087.1"/>
    </source>
</evidence>
<comment type="catalytic activity">
    <reaction evidence="11 13">
        <text>L-homoserine + ATP = O-phospho-L-homoserine + ADP + H(+)</text>
        <dbReference type="Rhea" id="RHEA:13985"/>
        <dbReference type="ChEBI" id="CHEBI:15378"/>
        <dbReference type="ChEBI" id="CHEBI:30616"/>
        <dbReference type="ChEBI" id="CHEBI:57476"/>
        <dbReference type="ChEBI" id="CHEBI:57590"/>
        <dbReference type="ChEBI" id="CHEBI:456216"/>
        <dbReference type="EC" id="2.7.1.39"/>
    </reaction>
</comment>
<feature type="domain" description="GHMP kinase C-terminal" evidence="15">
    <location>
        <begin position="224"/>
        <end position="276"/>
    </location>
</feature>
<evidence type="ECO:0000256" key="2">
    <source>
        <dbReference type="ARBA" id="ARBA00007370"/>
    </source>
</evidence>
<dbReference type="PRINTS" id="PR00958">
    <property type="entry name" value="HOMSERKINASE"/>
</dbReference>
<dbReference type="PANTHER" id="PTHR20861:SF1">
    <property type="entry name" value="HOMOSERINE KINASE"/>
    <property type="match status" value="1"/>
</dbReference>
<dbReference type="SUPFAM" id="SSF55060">
    <property type="entry name" value="GHMP Kinase, C-terminal domain"/>
    <property type="match status" value="1"/>
</dbReference>
<comment type="pathway">
    <text evidence="1 13">Amino-acid biosynthesis; L-threonine biosynthesis; L-threonine from L-aspartate: step 4/5.</text>
</comment>
<evidence type="ECO:0000256" key="12">
    <source>
        <dbReference type="ARBA" id="ARBA00049954"/>
    </source>
</evidence>
<dbReference type="RefSeq" id="WP_274456843.1">
    <property type="nucleotide sequence ID" value="NZ_CP067097.1"/>
</dbReference>
<dbReference type="Pfam" id="PF08544">
    <property type="entry name" value="GHMP_kinases_C"/>
    <property type="match status" value="1"/>
</dbReference>
<keyword evidence="6 13" id="KW-0808">Transferase</keyword>
<dbReference type="GO" id="GO:0004413">
    <property type="term" value="F:homoserine kinase activity"/>
    <property type="evidence" value="ECO:0007669"/>
    <property type="project" value="UniProtKB-EC"/>
</dbReference>